<accession>A0A0B0N188</accession>
<evidence type="ECO:0000313" key="2">
    <source>
        <dbReference type="Proteomes" id="UP000032142"/>
    </source>
</evidence>
<name>A0A0B0N188_GOSAR</name>
<keyword evidence="2" id="KW-1185">Reference proteome</keyword>
<comment type="caution">
    <text evidence="1">The sequence shown here is derived from an EMBL/GenBank/DDBJ whole genome shotgun (WGS) entry which is preliminary data.</text>
</comment>
<proteinExistence type="predicted"/>
<protein>
    <submittedName>
        <fullName evidence="1">Uncharacterized protein</fullName>
    </submittedName>
</protein>
<reference evidence="2" key="1">
    <citation type="submission" date="2014-09" db="EMBL/GenBank/DDBJ databases">
        <authorList>
            <person name="Mudge J."/>
            <person name="Ramaraj T."/>
            <person name="Lindquist I.E."/>
            <person name="Bharti A.K."/>
            <person name="Sundararajan A."/>
            <person name="Cameron C.T."/>
            <person name="Woodward J.E."/>
            <person name="May G.D."/>
            <person name="Brubaker C."/>
            <person name="Broadhvest J."/>
            <person name="Wilkins T.A."/>
        </authorList>
    </citation>
    <scope>NUCLEOTIDE SEQUENCE</scope>
    <source>
        <strain evidence="2">cv. AKA8401</strain>
    </source>
</reference>
<organism evidence="1 2">
    <name type="scientific">Gossypium arboreum</name>
    <name type="common">Tree cotton</name>
    <name type="synonym">Gossypium nanking</name>
    <dbReference type="NCBI Taxonomy" id="29729"/>
    <lineage>
        <taxon>Eukaryota</taxon>
        <taxon>Viridiplantae</taxon>
        <taxon>Streptophyta</taxon>
        <taxon>Embryophyta</taxon>
        <taxon>Tracheophyta</taxon>
        <taxon>Spermatophyta</taxon>
        <taxon>Magnoliopsida</taxon>
        <taxon>eudicotyledons</taxon>
        <taxon>Gunneridae</taxon>
        <taxon>Pentapetalae</taxon>
        <taxon>rosids</taxon>
        <taxon>malvids</taxon>
        <taxon>Malvales</taxon>
        <taxon>Malvaceae</taxon>
        <taxon>Malvoideae</taxon>
        <taxon>Gossypium</taxon>
    </lineage>
</organism>
<dbReference type="Proteomes" id="UP000032142">
    <property type="component" value="Unassembled WGS sequence"/>
</dbReference>
<evidence type="ECO:0000313" key="1">
    <source>
        <dbReference type="EMBL" id="KHG08158.1"/>
    </source>
</evidence>
<sequence>MTLHTTEVVHSTHQLSIPYLFELRLLLTSKYASQSYIVCHPFKI</sequence>
<gene>
    <name evidence="1" type="ORF">F383_35228</name>
</gene>
<dbReference type="AlphaFoldDB" id="A0A0B0N188"/>
<dbReference type="EMBL" id="JRRC01490163">
    <property type="protein sequence ID" value="KHG08158.1"/>
    <property type="molecule type" value="Genomic_DNA"/>
</dbReference>